<dbReference type="OrthoDB" id="2503993at2759"/>
<evidence type="ECO:0008006" key="7">
    <source>
        <dbReference type="Google" id="ProtNLM"/>
    </source>
</evidence>
<protein>
    <recommendedName>
        <fullName evidence="7">Cellular morphogenesis protein</fullName>
    </recommendedName>
</protein>
<proteinExistence type="predicted"/>
<dbReference type="GO" id="GO:1902929">
    <property type="term" value="C:plasma membrane of growing cell tip"/>
    <property type="evidence" value="ECO:0007669"/>
    <property type="project" value="TreeGrafter"/>
</dbReference>
<dbReference type="Proteomes" id="UP000799440">
    <property type="component" value="Unassembled WGS sequence"/>
</dbReference>
<keyword evidence="1" id="KW-1133">Transmembrane helix</keyword>
<dbReference type="PANTHER" id="PTHR31778">
    <property type="entry name" value="BUD SITE SELECTION PROTEIN RAX2"/>
    <property type="match status" value="1"/>
</dbReference>
<feature type="transmembrane region" description="Helical" evidence="1">
    <location>
        <begin position="1160"/>
        <end position="1187"/>
    </location>
</feature>
<sequence>MREPFASLLASTPGKLALSLLVASSNPTASAFTFNPVPSPNLDLARLGRVAFAGDFDSISLYQYEGQHQQSTGPNGAILSRYPNGIFATVKDTDADVKAMCPYTRDGGYRGLIVGGNFTSVGGLHTPGGIALLNTTDGSVTPLEGLNGSVSALYCDPDAGRVYVGGLFTGSNSSNAIVWEDDWLDMPFAGFNGPVHSIVKAPNNNVIFGGEFNGLGGNVTAPTKNNSHVLPIGSAQISAQTSSGRPGLTEPQNIVCKSDPDTQGPDATWLLADNSPGFWQAEFGFGFTPTMLRLHNTKFEDRGTQTWRYTALPDGGIMNFSYVDPEGNKQYCDARCPLPQGDTSAKDFQFVNNVGMNAFRIDISAWYGQGAGLNGIELFQNDIYTFAVSEFNEPKCGGVTTGAFSTPTGPWRVTPSHNSNSQYLTADIPAGEINPDAAAVVFKPDIKQSGNYSVKVYTPGCTGDGTCGMRGRVNITWSLSKTSPNKPQSTELYQTNEYDKYDEVYSGYVDAADGFRPEVTLRPSSGQQGPRIVVAQKIRFELKNATAGGLNGIFEYDPSKQEVDTNLAESMINRAGSDLAPSEQAIVSVLSTEGNRMYVGGNFTGDNFSNVFAIDKDAREPTALAGNGLNSQVLTIFSNGSTTYFGGNFTNTQDNDTPGLNGVATYANDRWEPLGAGVNGVVMYIVPLELNMTANALESVLGIGGFFDRVNGFDGNEDFAAENFAVWVPSQRNWLNNLNAGTVSIHGALTAYTNVPDAEPVFAGSISSYQLGASGAVTLQSGNPLSLASFPSVIRPQQQQAALGKRALSEGQDLSTTGIVTAAFYKENDMNKTILAGHFAATGSDGQNITNLLVIDGKDSDRIAGIGDEMEANSTFAALAVLDNILYAGGAVSGRINNNRAAGIIAYDLASNRLAGTQPPALQGENVTVNAIAPRPSSKDVFVGGKFQSAGALSCPMLCIWNAERSQWNAPGSGLSGVVSSLIWVSDTKLLIAGNLTSGSNQTSIMSYDSSTSQFTEFAGAKALPGPVTALAPANRDGSQVWASGRTSDGSAYLQRYNGNEWLAVNDMFEPGTNIRSIQVLQLSEDGRHGESPLIDRGQDLLILGQVNVTDFGTASGVLFNGTAMIPFLLSATATNDPGSLSQVFVENPQSFFDSSGKRLALGFIVLIALAIALALTFLLVVAGILLEWYRKKAKGYSPAPTGFPTRDIDTQRVPPEHLFGTLRGGGTRAPVL</sequence>
<evidence type="ECO:0000313" key="6">
    <source>
        <dbReference type="Proteomes" id="UP000799440"/>
    </source>
</evidence>
<feature type="domain" description="Rax2-like C-terminal" evidence="2">
    <location>
        <begin position="904"/>
        <end position="1155"/>
    </location>
</feature>
<dbReference type="PANTHER" id="PTHR31778:SF2">
    <property type="entry name" value="BUD SITE SELECTION PROTEIN RAX2"/>
    <property type="match status" value="1"/>
</dbReference>
<keyword evidence="6" id="KW-1185">Reference proteome</keyword>
<keyword evidence="1" id="KW-0812">Transmembrane</keyword>
<dbReference type="AlphaFoldDB" id="A0A6A6UWI4"/>
<organism evidence="5 6">
    <name type="scientific">Sporormia fimetaria CBS 119925</name>
    <dbReference type="NCBI Taxonomy" id="1340428"/>
    <lineage>
        <taxon>Eukaryota</taxon>
        <taxon>Fungi</taxon>
        <taxon>Dikarya</taxon>
        <taxon>Ascomycota</taxon>
        <taxon>Pezizomycotina</taxon>
        <taxon>Dothideomycetes</taxon>
        <taxon>Pleosporomycetidae</taxon>
        <taxon>Pleosporales</taxon>
        <taxon>Sporormiaceae</taxon>
        <taxon>Sporormia</taxon>
    </lineage>
</organism>
<dbReference type="InterPro" id="IPR048266">
    <property type="entry name" value="Rax2-like_second"/>
</dbReference>
<evidence type="ECO:0000313" key="5">
    <source>
        <dbReference type="EMBL" id="KAF2742632.1"/>
    </source>
</evidence>
<accession>A0A6A6UWI4</accession>
<dbReference type="InterPro" id="IPR024982">
    <property type="entry name" value="Rax2-like_C"/>
</dbReference>
<feature type="domain" description="Rax2-like third" evidence="4">
    <location>
        <begin position="384"/>
        <end position="542"/>
    </location>
</feature>
<dbReference type="InterPro" id="IPR048265">
    <property type="entry name" value="Rax2-like_third"/>
</dbReference>
<dbReference type="InterPro" id="IPR011043">
    <property type="entry name" value="Gal_Oxase/kelch_b-propeller"/>
</dbReference>
<keyword evidence="1" id="KW-0472">Membrane</keyword>
<dbReference type="InterPro" id="IPR015915">
    <property type="entry name" value="Kelch-typ_b-propeller"/>
</dbReference>
<name>A0A6A6UWI4_9PLEO</name>
<reference evidence="5" key="1">
    <citation type="journal article" date="2020" name="Stud. Mycol.">
        <title>101 Dothideomycetes genomes: a test case for predicting lifestyles and emergence of pathogens.</title>
        <authorList>
            <person name="Haridas S."/>
            <person name="Albert R."/>
            <person name="Binder M."/>
            <person name="Bloem J."/>
            <person name="Labutti K."/>
            <person name="Salamov A."/>
            <person name="Andreopoulos B."/>
            <person name="Baker S."/>
            <person name="Barry K."/>
            <person name="Bills G."/>
            <person name="Bluhm B."/>
            <person name="Cannon C."/>
            <person name="Castanera R."/>
            <person name="Culley D."/>
            <person name="Daum C."/>
            <person name="Ezra D."/>
            <person name="Gonzalez J."/>
            <person name="Henrissat B."/>
            <person name="Kuo A."/>
            <person name="Liang C."/>
            <person name="Lipzen A."/>
            <person name="Lutzoni F."/>
            <person name="Magnuson J."/>
            <person name="Mondo S."/>
            <person name="Nolan M."/>
            <person name="Ohm R."/>
            <person name="Pangilinan J."/>
            <person name="Park H.-J."/>
            <person name="Ramirez L."/>
            <person name="Alfaro M."/>
            <person name="Sun H."/>
            <person name="Tritt A."/>
            <person name="Yoshinaga Y."/>
            <person name="Zwiers L.-H."/>
            <person name="Turgeon B."/>
            <person name="Goodwin S."/>
            <person name="Spatafora J."/>
            <person name="Crous P."/>
            <person name="Grigoriev I."/>
        </authorList>
    </citation>
    <scope>NUCLEOTIDE SEQUENCE</scope>
    <source>
        <strain evidence="5">CBS 119925</strain>
    </source>
</reference>
<dbReference type="Gene3D" id="2.120.10.80">
    <property type="entry name" value="Kelch-type beta propeller"/>
    <property type="match status" value="1"/>
</dbReference>
<evidence type="ECO:0000256" key="1">
    <source>
        <dbReference type="SAM" id="Phobius"/>
    </source>
</evidence>
<evidence type="ECO:0000259" key="3">
    <source>
        <dbReference type="Pfam" id="PF20842"/>
    </source>
</evidence>
<evidence type="ECO:0000259" key="2">
    <source>
        <dbReference type="Pfam" id="PF12768"/>
    </source>
</evidence>
<gene>
    <name evidence="5" type="ORF">M011DRAFT_263504</name>
</gene>
<dbReference type="Pfam" id="PF20843">
    <property type="entry name" value="Rax2_3"/>
    <property type="match status" value="1"/>
</dbReference>
<evidence type="ECO:0000259" key="4">
    <source>
        <dbReference type="Pfam" id="PF20843"/>
    </source>
</evidence>
<dbReference type="Pfam" id="PF20842">
    <property type="entry name" value="Rax2_2"/>
    <property type="match status" value="1"/>
</dbReference>
<feature type="domain" description="Rax2-like second" evidence="3">
    <location>
        <begin position="225"/>
        <end position="373"/>
    </location>
</feature>
<dbReference type="EMBL" id="MU006606">
    <property type="protein sequence ID" value="KAF2742632.1"/>
    <property type="molecule type" value="Genomic_DNA"/>
</dbReference>
<dbReference type="SUPFAM" id="SSF50965">
    <property type="entry name" value="Galactose oxidase, central domain"/>
    <property type="match status" value="1"/>
</dbReference>
<dbReference type="Pfam" id="PF12768">
    <property type="entry name" value="Rax2"/>
    <property type="match status" value="1"/>
</dbReference>